<keyword evidence="3" id="KW-1185">Reference proteome</keyword>
<evidence type="ECO:0000313" key="3">
    <source>
        <dbReference type="Proteomes" id="UP000322225"/>
    </source>
</evidence>
<feature type="region of interest" description="Disordered" evidence="1">
    <location>
        <begin position="47"/>
        <end position="71"/>
    </location>
</feature>
<sequence>MRVDYHSELDYKGPASLGNLLVPVDPIIETFYPDVSLLIFNMSSDKVSSTPTSSDRGNVSQESTIEEVGSDVQQRVSDADFHIRDSLAMDKPDIAQNELDNLKEHLRWTSIENGNRVVFLGKPGWPKALDRAEKLVERHKSDILEPRAGGQTVSELSHDDRGGVTTRAMLRHVALRQMNQILFTLPTLSSSVEVIPVTTLTSLHTARCGSLDPRRSTSEPPSRHPWLPLVLTATKKLRAEGEGNKGAWL</sequence>
<reference evidence="2" key="1">
    <citation type="submission" date="2017-08" db="EMBL/GenBank/DDBJ databases">
        <authorList>
            <person name="Cuomo C."/>
            <person name="Billmyre B."/>
            <person name="Heitman J."/>
        </authorList>
    </citation>
    <scope>NUCLEOTIDE SEQUENCE</scope>
    <source>
        <strain evidence="2">CBS 12478</strain>
    </source>
</reference>
<protein>
    <submittedName>
        <fullName evidence="2">Uncharacterized protein</fullName>
    </submittedName>
</protein>
<organism evidence="2 3">
    <name type="scientific">Kwoniella shandongensis</name>
    <dbReference type="NCBI Taxonomy" id="1734106"/>
    <lineage>
        <taxon>Eukaryota</taxon>
        <taxon>Fungi</taxon>
        <taxon>Dikarya</taxon>
        <taxon>Basidiomycota</taxon>
        <taxon>Agaricomycotina</taxon>
        <taxon>Tremellomycetes</taxon>
        <taxon>Tremellales</taxon>
        <taxon>Cryptococcaceae</taxon>
        <taxon>Kwoniella</taxon>
    </lineage>
</organism>
<dbReference type="EMBL" id="CP144056">
    <property type="protein sequence ID" value="WWD18990.1"/>
    <property type="molecule type" value="Genomic_DNA"/>
</dbReference>
<evidence type="ECO:0000313" key="2">
    <source>
        <dbReference type="EMBL" id="WWD18990.1"/>
    </source>
</evidence>
<evidence type="ECO:0000256" key="1">
    <source>
        <dbReference type="SAM" id="MobiDB-lite"/>
    </source>
</evidence>
<dbReference type="KEGG" id="ksn:43589824"/>
<dbReference type="RefSeq" id="XP_031860162.2">
    <property type="nucleotide sequence ID" value="XM_032005673.2"/>
</dbReference>
<gene>
    <name evidence="2" type="ORF">CI109_103447</name>
</gene>
<name>A0AAJ8LKL9_9TREE</name>
<dbReference type="Proteomes" id="UP000322225">
    <property type="component" value="Chromosome 6"/>
</dbReference>
<dbReference type="AlphaFoldDB" id="A0AAJ8LKL9"/>
<proteinExistence type="predicted"/>
<reference evidence="2" key="2">
    <citation type="submission" date="2024-01" db="EMBL/GenBank/DDBJ databases">
        <title>Comparative genomics of Cryptococcus and Kwoniella reveals pathogenesis evolution and contrasting modes of karyotype evolution via chromosome fusion or intercentromeric recombination.</title>
        <authorList>
            <person name="Coelho M.A."/>
            <person name="David-Palma M."/>
            <person name="Shea T."/>
            <person name="Bowers K."/>
            <person name="McGinley-Smith S."/>
            <person name="Mohammad A.W."/>
            <person name="Gnirke A."/>
            <person name="Yurkov A.M."/>
            <person name="Nowrousian M."/>
            <person name="Sun S."/>
            <person name="Cuomo C.A."/>
            <person name="Heitman J."/>
        </authorList>
    </citation>
    <scope>NUCLEOTIDE SEQUENCE</scope>
    <source>
        <strain evidence="2">CBS 12478</strain>
    </source>
</reference>
<accession>A0AAJ8LKL9</accession>
<dbReference type="GeneID" id="43589824"/>